<dbReference type="PANTHER" id="PTHR35795">
    <property type="entry name" value="SLR1885 PROTEIN"/>
    <property type="match status" value="1"/>
</dbReference>
<dbReference type="NCBIfam" id="TIGR01353">
    <property type="entry name" value="dGTP_triPase"/>
    <property type="match status" value="1"/>
</dbReference>
<dbReference type="Proteomes" id="UP001516588">
    <property type="component" value="Unassembled WGS sequence"/>
</dbReference>
<name>A0ABR9QW13_9FIRM</name>
<dbReference type="HAMAP" id="MF_01212">
    <property type="entry name" value="dGTPase_type2"/>
    <property type="match status" value="1"/>
</dbReference>
<dbReference type="PANTHER" id="PTHR35795:SF1">
    <property type="entry name" value="BIS(5'-NUCLEOSYL)-TETRAPHOSPHATASE, SYMMETRICAL"/>
    <property type="match status" value="1"/>
</dbReference>
<keyword evidence="5" id="KW-1185">Reference proteome</keyword>
<comment type="caution">
    <text evidence="4">The sequence shown here is derived from an EMBL/GenBank/DDBJ whole genome shotgun (WGS) entry which is preliminary data.</text>
</comment>
<evidence type="ECO:0000313" key="5">
    <source>
        <dbReference type="Proteomes" id="UP001516588"/>
    </source>
</evidence>
<dbReference type="InterPro" id="IPR006261">
    <property type="entry name" value="dGTPase"/>
</dbReference>
<dbReference type="EMBL" id="JADCKA010000002">
    <property type="protein sequence ID" value="MBE5035073.1"/>
    <property type="molecule type" value="Genomic_DNA"/>
</dbReference>
<evidence type="ECO:0000256" key="1">
    <source>
        <dbReference type="ARBA" id="ARBA00022801"/>
    </source>
</evidence>
<evidence type="ECO:0000256" key="2">
    <source>
        <dbReference type="HAMAP-Rule" id="MF_01212"/>
    </source>
</evidence>
<dbReference type="Pfam" id="PF01966">
    <property type="entry name" value="HD"/>
    <property type="match status" value="1"/>
</dbReference>
<dbReference type="InterPro" id="IPR023023">
    <property type="entry name" value="dNTPase_2"/>
</dbReference>
<dbReference type="Gene3D" id="1.10.3210.10">
    <property type="entry name" value="Hypothetical protein af1432"/>
    <property type="match status" value="1"/>
</dbReference>
<dbReference type="SUPFAM" id="SSF109604">
    <property type="entry name" value="HD-domain/PDEase-like"/>
    <property type="match status" value="1"/>
</dbReference>
<keyword evidence="1 2" id="KW-0378">Hydrolase</keyword>
<dbReference type="CDD" id="cd00077">
    <property type="entry name" value="HDc"/>
    <property type="match status" value="1"/>
</dbReference>
<dbReference type="SMART" id="SM00471">
    <property type="entry name" value="HDc"/>
    <property type="match status" value="1"/>
</dbReference>
<dbReference type="PROSITE" id="PS51831">
    <property type="entry name" value="HD"/>
    <property type="match status" value="1"/>
</dbReference>
<dbReference type="InterPro" id="IPR051094">
    <property type="entry name" value="Diverse_Catalytic_Enzymes"/>
</dbReference>
<dbReference type="InterPro" id="IPR003607">
    <property type="entry name" value="HD/PDEase_dom"/>
</dbReference>
<comment type="similarity">
    <text evidence="2">Belongs to the dGTPase family. Type 2 subfamily.</text>
</comment>
<dbReference type="InterPro" id="IPR006674">
    <property type="entry name" value="HD_domain"/>
</dbReference>
<reference evidence="4 5" key="1">
    <citation type="submission" date="2020-10" db="EMBL/GenBank/DDBJ databases">
        <title>ChiBAC.</title>
        <authorList>
            <person name="Zenner C."/>
            <person name="Hitch T.C.A."/>
            <person name="Clavel T."/>
        </authorList>
    </citation>
    <scope>NUCLEOTIDE SEQUENCE [LARGE SCALE GENOMIC DNA]</scope>
    <source>
        <strain evidence="4 5">DSM 108706</strain>
    </source>
</reference>
<gene>
    <name evidence="4" type="ORF">INF20_02120</name>
</gene>
<organism evidence="4 5">
    <name type="scientific">Gallibacter intestinalis</name>
    <dbReference type="NCBI Taxonomy" id="2779356"/>
    <lineage>
        <taxon>Bacteria</taxon>
        <taxon>Bacillati</taxon>
        <taxon>Bacillota</taxon>
        <taxon>Clostridia</taxon>
        <taxon>Eubacteriales</taxon>
        <taxon>Eubacteriaceae</taxon>
        <taxon>Gallibacter</taxon>
    </lineage>
</organism>
<sequence length="337" mass="38543">MIIGRIEQEKREYEILSPRACKSAESRGRQRAEEKCDMRTEFQRDRDRIIHSKPFRRLMHKTQVFLAPEGDHFRTRLTHTIEVSQIARTIARGLGLNEDLTEAIALGHDLGHTPFGHNGEVILDSIHPGGFKHNIQSLRVVDVIEKRKGHRGMNLTEEVRDGIRNHTGSVTPFTLEGQIVKISDRIAYINHDIDDALRSGVITVDDLPQDCLEVLGKSHGQRIDFLVKNMIENSENSELITLSTDAKEAMDKLRKAMFEMVYHNPQVKKASDLSKVENIITSLYDYFLAHPEKLPDDARELADEFGVREAVKDHIAGMTDRYAINLYDELFIPKGWK</sequence>
<dbReference type="InterPro" id="IPR026875">
    <property type="entry name" value="PHydrolase_assoc_dom"/>
</dbReference>
<evidence type="ECO:0000259" key="3">
    <source>
        <dbReference type="PROSITE" id="PS51831"/>
    </source>
</evidence>
<dbReference type="Pfam" id="PF13286">
    <property type="entry name" value="HD_assoc"/>
    <property type="match status" value="1"/>
</dbReference>
<evidence type="ECO:0000313" key="4">
    <source>
        <dbReference type="EMBL" id="MBE5035073.1"/>
    </source>
</evidence>
<proteinExistence type="inferred from homology"/>
<dbReference type="NCBIfam" id="NF002327">
    <property type="entry name" value="PRK01286.1-2"/>
    <property type="match status" value="1"/>
</dbReference>
<accession>A0ABR9QW13</accession>
<protein>
    <recommendedName>
        <fullName evidence="2">Deoxyguanosinetriphosphate triphosphohydrolase-like protein</fullName>
    </recommendedName>
</protein>
<feature type="domain" description="HD" evidence="3">
    <location>
        <begin position="76"/>
        <end position="189"/>
    </location>
</feature>